<dbReference type="InterPro" id="IPR036097">
    <property type="entry name" value="HisK_dim/P_sf"/>
</dbReference>
<evidence type="ECO:0000256" key="8">
    <source>
        <dbReference type="SAM" id="Phobius"/>
    </source>
</evidence>
<organism evidence="13 14">
    <name type="scientific">Xylanibacter ruminicola</name>
    <name type="common">Prevotella ruminicola</name>
    <dbReference type="NCBI Taxonomy" id="839"/>
    <lineage>
        <taxon>Bacteria</taxon>
        <taxon>Pseudomonadati</taxon>
        <taxon>Bacteroidota</taxon>
        <taxon>Bacteroidia</taxon>
        <taxon>Bacteroidales</taxon>
        <taxon>Prevotellaceae</taxon>
        <taxon>Xylanibacter</taxon>
    </lineage>
</organism>
<dbReference type="GO" id="GO:0003700">
    <property type="term" value="F:DNA-binding transcription factor activity"/>
    <property type="evidence" value="ECO:0007669"/>
    <property type="project" value="InterPro"/>
</dbReference>
<dbReference type="CDD" id="cd17574">
    <property type="entry name" value="REC_OmpR"/>
    <property type="match status" value="1"/>
</dbReference>
<dbReference type="InterPro" id="IPR013783">
    <property type="entry name" value="Ig-like_fold"/>
</dbReference>
<dbReference type="InterPro" id="IPR015943">
    <property type="entry name" value="WD40/YVTN_repeat-like_dom_sf"/>
</dbReference>
<keyword evidence="5" id="KW-0238">DNA-binding</keyword>
<evidence type="ECO:0000313" key="13">
    <source>
        <dbReference type="EMBL" id="SEA71870.1"/>
    </source>
</evidence>
<keyword evidence="8" id="KW-0472">Membrane</keyword>
<dbReference type="InterPro" id="IPR009057">
    <property type="entry name" value="Homeodomain-like_sf"/>
</dbReference>
<keyword evidence="8" id="KW-0812">Transmembrane</keyword>
<evidence type="ECO:0000256" key="4">
    <source>
        <dbReference type="ARBA" id="ARBA00023015"/>
    </source>
</evidence>
<dbReference type="PANTHER" id="PTHR43547:SF2">
    <property type="entry name" value="HYBRID SIGNAL TRANSDUCTION HISTIDINE KINASE C"/>
    <property type="match status" value="1"/>
</dbReference>
<evidence type="ECO:0000256" key="3">
    <source>
        <dbReference type="ARBA" id="ARBA00022553"/>
    </source>
</evidence>
<dbReference type="Gene3D" id="2.60.40.10">
    <property type="entry name" value="Immunoglobulins"/>
    <property type="match status" value="1"/>
</dbReference>
<dbReference type="Pfam" id="PF02518">
    <property type="entry name" value="HATPase_c"/>
    <property type="match status" value="1"/>
</dbReference>
<keyword evidence="13" id="KW-0808">Transferase</keyword>
<dbReference type="SUPFAM" id="SSF63825">
    <property type="entry name" value="YWTD domain"/>
    <property type="match status" value="1"/>
</dbReference>
<evidence type="ECO:0000256" key="6">
    <source>
        <dbReference type="ARBA" id="ARBA00023163"/>
    </source>
</evidence>
<evidence type="ECO:0000259" key="10">
    <source>
        <dbReference type="PROSITE" id="PS01124"/>
    </source>
</evidence>
<dbReference type="SUPFAM" id="SSF63829">
    <property type="entry name" value="Calcium-dependent phosphotriesterase"/>
    <property type="match status" value="2"/>
</dbReference>
<keyword evidence="3 7" id="KW-0597">Phosphoprotein</keyword>
<sequence>MFRSIILTISMLFAWQTAQAREWLFNTVDVKSGLADNYVRDITTDSEGYMWLSTINGLSRYDGYRFMNFQPQKWGAWSGDVDMVRETADSTLWMIASGMIFIFERNELAWRNNGLSQLQRMGIEGEKIRLFYVDDERNLWVVSERGLYHYNYGNERLSHIDCRRMSPILHIASKNGATLVVTTDYKIYKVSGDYNRLIYLTQHPRYAVDSRDSRAMMDSRMNLWIYHGHEPIGSLWRYSLDSGQWQQSQFLLNLGSGVTVNAIAEDREGRLWVGTGNHGVYVMAGHGQVIRVSAFRPTSSHITCLYVDPNNTIWAGSAKLGAAYADLNSPEFIHISTDNHEDVSALMEDAQGQLWIGFDGGGIMRGNTSYTAKQGLLPSDNVTALISNAQGNILAGTYGGGISQFNGQRFVRLFPEYDRLRYVKAIATDRHGALWVATVDQGVVRITADKKITNYTAGNSTLRSDGILCLTYDTKTDRLYIGTSVGLAAYDCQHNSFVNDRLLDSLQHVNATTLLVDNNGRLWIGSRDGLWIKDKKLTHITSEQGLTNNVVRALATTGGTIWASTDNGLTSISTINGEYKCRPYFDSDGLHNIIFSNNAALTTKGGNVLLGSLTGYINIPANSNQMFSHNSYSPPLPHVMFTEFRINGNPVVKSPHNLTIDYGERLGVSISMMVPVLSHKARYLYRFKGDKEWMRAPSNMLYFASLIPGTHVLQVKAELPGMAVTEVSELTFKVLPPIWLSQPLILCYLLFLIVAIYLAWRAMRRRQKRELAIKQMELNHKKYEMEEQKISFFTNISHDIKTPLTMVMAPLEKIRDASLPAAVRTEIDVAWQNAHQLYDLVLELLDFRRLDEGKEKLKLSHGELVNFVRQTVHGFDYYAARKQIKIELQLPEDPIEMAFDENKMRRIITNLLSNACKYNVEDGSIVISMTRNGSQITLNVADTGIGIKNKRSIFNRFVQETHGQEQEGSGLGLHIVRLYVEMMGGSIQVTDNKPVGTIFTIKLPYTEPTAASSSQNEDFPALSTIPTPQTVSDSPKQLTILVVEDNSDARLFLQRSLSDEYQVLLAANGKEALEQLAKNDSVSMIISDVMMPVMDGMELVQHIRKNIRYSHIPVILLTAKSSEEDIVAGLQEGVADYLTKPFSLNVLKLRISKILEWTQHVHQQVATGIDITPSEITVSSLDEELISHVLTEVEANISNPAYSVVQLSSNLGMTRGTLYKKLMAIVGKSPIEFIRTIRIKRGKSLLDQGRTNISEVANMVGLSPKMFAQYFRDTYGTSPSDYLKHQ</sequence>
<dbReference type="Pfam" id="PF00072">
    <property type="entry name" value="Response_reg"/>
    <property type="match status" value="1"/>
</dbReference>
<dbReference type="PROSITE" id="PS00041">
    <property type="entry name" value="HTH_ARAC_FAMILY_1"/>
    <property type="match status" value="1"/>
</dbReference>
<evidence type="ECO:0000256" key="1">
    <source>
        <dbReference type="ARBA" id="ARBA00000085"/>
    </source>
</evidence>
<accession>A0A1H4DHF3</accession>
<dbReference type="Pfam" id="PF12833">
    <property type="entry name" value="HTH_18"/>
    <property type="match status" value="1"/>
</dbReference>
<dbReference type="SMART" id="SM00388">
    <property type="entry name" value="HisKA"/>
    <property type="match status" value="1"/>
</dbReference>
<dbReference type="Pfam" id="PF07494">
    <property type="entry name" value="Reg_prop"/>
    <property type="match status" value="3"/>
</dbReference>
<reference evidence="13 14" key="1">
    <citation type="submission" date="2016-10" db="EMBL/GenBank/DDBJ databases">
        <authorList>
            <person name="de Groot N.N."/>
        </authorList>
    </citation>
    <scope>NUCLEOTIDE SEQUENCE [LARGE SCALE GENOMIC DNA]</scope>
    <source>
        <strain evidence="13 14">D31d</strain>
    </source>
</reference>
<dbReference type="SUPFAM" id="SSF47384">
    <property type="entry name" value="Homodimeric domain of signal transducing histidine kinase"/>
    <property type="match status" value="1"/>
</dbReference>
<evidence type="ECO:0000259" key="12">
    <source>
        <dbReference type="PROSITE" id="PS50110"/>
    </source>
</evidence>
<dbReference type="InterPro" id="IPR011110">
    <property type="entry name" value="Reg_prop"/>
</dbReference>
<feature type="signal peptide" evidence="9">
    <location>
        <begin position="1"/>
        <end position="20"/>
    </location>
</feature>
<dbReference type="Pfam" id="PF00512">
    <property type="entry name" value="HisKA"/>
    <property type="match status" value="1"/>
</dbReference>
<evidence type="ECO:0000256" key="5">
    <source>
        <dbReference type="ARBA" id="ARBA00023125"/>
    </source>
</evidence>
<dbReference type="Proteomes" id="UP000182257">
    <property type="component" value="Unassembled WGS sequence"/>
</dbReference>
<feature type="domain" description="HTH araC/xylS-type" evidence="10">
    <location>
        <begin position="1187"/>
        <end position="1285"/>
    </location>
</feature>
<dbReference type="InterPro" id="IPR003661">
    <property type="entry name" value="HisK_dim/P_dom"/>
</dbReference>
<dbReference type="SMART" id="SM00342">
    <property type="entry name" value="HTH_ARAC"/>
    <property type="match status" value="1"/>
</dbReference>
<dbReference type="Gene3D" id="3.40.50.2300">
    <property type="match status" value="1"/>
</dbReference>
<dbReference type="CDD" id="cd00082">
    <property type="entry name" value="HisKA"/>
    <property type="match status" value="1"/>
</dbReference>
<feature type="modified residue" description="4-aspartylphosphate" evidence="7">
    <location>
        <position position="1088"/>
    </location>
</feature>
<keyword evidence="9" id="KW-0732">Signal</keyword>
<protein>
    <recommendedName>
        <fullName evidence="2">histidine kinase</fullName>
        <ecNumber evidence="2">2.7.13.3</ecNumber>
    </recommendedName>
</protein>
<dbReference type="InterPro" id="IPR036890">
    <property type="entry name" value="HATPase_C_sf"/>
</dbReference>
<dbReference type="Gene3D" id="2.130.10.10">
    <property type="entry name" value="YVTN repeat-like/Quinoprotein amine dehydrogenase"/>
    <property type="match status" value="2"/>
</dbReference>
<feature type="domain" description="Histidine kinase" evidence="11">
    <location>
        <begin position="795"/>
        <end position="1007"/>
    </location>
</feature>
<dbReference type="EMBL" id="FNRF01000004">
    <property type="protein sequence ID" value="SEA71870.1"/>
    <property type="molecule type" value="Genomic_DNA"/>
</dbReference>
<dbReference type="EC" id="2.7.13.3" evidence="2"/>
<dbReference type="SMART" id="SM00387">
    <property type="entry name" value="HATPase_c"/>
    <property type="match status" value="1"/>
</dbReference>
<evidence type="ECO:0000259" key="11">
    <source>
        <dbReference type="PROSITE" id="PS50109"/>
    </source>
</evidence>
<dbReference type="InterPro" id="IPR003594">
    <property type="entry name" value="HATPase_dom"/>
</dbReference>
<dbReference type="PROSITE" id="PS50109">
    <property type="entry name" value="HIS_KIN"/>
    <property type="match status" value="1"/>
</dbReference>
<dbReference type="InterPro" id="IPR001789">
    <property type="entry name" value="Sig_transdc_resp-reg_receiver"/>
</dbReference>
<dbReference type="GO" id="GO:0000155">
    <property type="term" value="F:phosphorelay sensor kinase activity"/>
    <property type="evidence" value="ECO:0007669"/>
    <property type="project" value="InterPro"/>
</dbReference>
<dbReference type="PANTHER" id="PTHR43547">
    <property type="entry name" value="TWO-COMPONENT HISTIDINE KINASE"/>
    <property type="match status" value="1"/>
</dbReference>
<dbReference type="Gene3D" id="1.10.287.130">
    <property type="match status" value="1"/>
</dbReference>
<dbReference type="PROSITE" id="PS01124">
    <property type="entry name" value="HTH_ARAC_FAMILY_2"/>
    <property type="match status" value="1"/>
</dbReference>
<dbReference type="OrthoDB" id="9797097at2"/>
<dbReference type="SMART" id="SM00448">
    <property type="entry name" value="REC"/>
    <property type="match status" value="1"/>
</dbReference>
<proteinExistence type="predicted"/>
<gene>
    <name evidence="13" type="ORF">SAMN05216462_2311</name>
</gene>
<dbReference type="InterPro" id="IPR018060">
    <property type="entry name" value="HTH_AraC"/>
</dbReference>
<dbReference type="GO" id="GO:0043565">
    <property type="term" value="F:sequence-specific DNA binding"/>
    <property type="evidence" value="ECO:0007669"/>
    <property type="project" value="InterPro"/>
</dbReference>
<dbReference type="PROSITE" id="PS50110">
    <property type="entry name" value="RESPONSE_REGULATORY"/>
    <property type="match status" value="1"/>
</dbReference>
<dbReference type="InterPro" id="IPR018062">
    <property type="entry name" value="HTH_AraC-typ_CS"/>
</dbReference>
<evidence type="ECO:0000313" key="14">
    <source>
        <dbReference type="Proteomes" id="UP000182257"/>
    </source>
</evidence>
<evidence type="ECO:0000256" key="7">
    <source>
        <dbReference type="PROSITE-ProRule" id="PRU00169"/>
    </source>
</evidence>
<keyword evidence="13" id="KW-0418">Kinase</keyword>
<feature type="transmembrane region" description="Helical" evidence="8">
    <location>
        <begin position="738"/>
        <end position="760"/>
    </location>
</feature>
<dbReference type="Gene3D" id="1.10.10.60">
    <property type="entry name" value="Homeodomain-like"/>
    <property type="match status" value="1"/>
</dbReference>
<keyword evidence="8" id="KW-1133">Transmembrane helix</keyword>
<feature type="domain" description="Response regulatory" evidence="12">
    <location>
        <begin position="1039"/>
        <end position="1155"/>
    </location>
</feature>
<dbReference type="PRINTS" id="PR00344">
    <property type="entry name" value="BCTRLSENSOR"/>
</dbReference>
<name>A0A1H4DHF3_XYLRU</name>
<evidence type="ECO:0000256" key="9">
    <source>
        <dbReference type="SAM" id="SignalP"/>
    </source>
</evidence>
<dbReference type="SUPFAM" id="SSF46689">
    <property type="entry name" value="Homeodomain-like"/>
    <property type="match status" value="1"/>
</dbReference>
<dbReference type="InterPro" id="IPR004358">
    <property type="entry name" value="Sig_transdc_His_kin-like_C"/>
</dbReference>
<dbReference type="InterPro" id="IPR005467">
    <property type="entry name" value="His_kinase_dom"/>
</dbReference>
<dbReference type="SUPFAM" id="SSF55874">
    <property type="entry name" value="ATPase domain of HSP90 chaperone/DNA topoisomerase II/histidine kinase"/>
    <property type="match status" value="1"/>
</dbReference>
<dbReference type="RefSeq" id="WP_074761658.1">
    <property type="nucleotide sequence ID" value="NZ_FNRF01000004.1"/>
</dbReference>
<dbReference type="SUPFAM" id="SSF52172">
    <property type="entry name" value="CheY-like"/>
    <property type="match status" value="1"/>
</dbReference>
<dbReference type="InterPro" id="IPR011006">
    <property type="entry name" value="CheY-like_superfamily"/>
</dbReference>
<feature type="chain" id="PRO_5010234638" description="histidine kinase" evidence="9">
    <location>
        <begin position="21"/>
        <end position="1286"/>
    </location>
</feature>
<keyword evidence="6" id="KW-0804">Transcription</keyword>
<dbReference type="Gene3D" id="3.30.565.10">
    <property type="entry name" value="Histidine kinase-like ATPase, C-terminal domain"/>
    <property type="match status" value="1"/>
</dbReference>
<evidence type="ECO:0000256" key="2">
    <source>
        <dbReference type="ARBA" id="ARBA00012438"/>
    </source>
</evidence>
<comment type="catalytic activity">
    <reaction evidence="1">
        <text>ATP + protein L-histidine = ADP + protein N-phospho-L-histidine.</text>
        <dbReference type="EC" id="2.7.13.3"/>
    </reaction>
</comment>
<keyword evidence="4" id="KW-0805">Transcription regulation</keyword>